<dbReference type="EMBL" id="CP029551">
    <property type="protein sequence ID" value="AWN37700.1"/>
    <property type="molecule type" value="Genomic_DNA"/>
</dbReference>
<dbReference type="Proteomes" id="UP000246058">
    <property type="component" value="Chromosome"/>
</dbReference>
<reference evidence="1 2" key="1">
    <citation type="submission" date="2018-05" db="EMBL/GenBank/DDBJ databases">
        <title>Complete Genome Sequence of Methylobacterium sp. 17Sr1-43.</title>
        <authorList>
            <person name="Srinivasan S."/>
        </authorList>
    </citation>
    <scope>NUCLEOTIDE SEQUENCE [LARGE SCALE GENOMIC DNA]</scope>
    <source>
        <strain evidence="1 2">17Sr1-43</strain>
    </source>
</reference>
<dbReference type="AlphaFoldDB" id="A0A2U8VWN2"/>
<accession>A0A2U8VWN2</accession>
<protein>
    <submittedName>
        <fullName evidence="1">Uncharacterized protein</fullName>
    </submittedName>
</protein>
<dbReference type="OrthoDB" id="6778120at2"/>
<sequence length="65" mass="7460">MPDPSRAFEHRDEYWRKAHGPKFACREPGTANDKVPRYVRIRRIASAPSPAFRPPCRAMVDADHA</sequence>
<evidence type="ECO:0000313" key="2">
    <source>
        <dbReference type="Proteomes" id="UP000246058"/>
    </source>
</evidence>
<dbReference type="RefSeq" id="WP_109952766.1">
    <property type="nucleotide sequence ID" value="NZ_CP029551.1"/>
</dbReference>
<evidence type="ECO:0000313" key="1">
    <source>
        <dbReference type="EMBL" id="AWN37700.1"/>
    </source>
</evidence>
<organism evidence="1 2">
    <name type="scientific">Methylobacterium radiodurans</name>
    <dbReference type="NCBI Taxonomy" id="2202828"/>
    <lineage>
        <taxon>Bacteria</taxon>
        <taxon>Pseudomonadati</taxon>
        <taxon>Pseudomonadota</taxon>
        <taxon>Alphaproteobacteria</taxon>
        <taxon>Hyphomicrobiales</taxon>
        <taxon>Methylobacteriaceae</taxon>
        <taxon>Methylobacterium</taxon>
    </lineage>
</organism>
<dbReference type="KEGG" id="meti:DK427_19840"/>
<name>A0A2U8VWN2_9HYPH</name>
<gene>
    <name evidence="1" type="ORF">DK427_19840</name>
</gene>
<keyword evidence="2" id="KW-1185">Reference proteome</keyword>
<proteinExistence type="predicted"/>